<gene>
    <name evidence="4" type="ORF">HXK00_09290</name>
</gene>
<dbReference type="Pfam" id="PF00201">
    <property type="entry name" value="UDPGT"/>
    <property type="match status" value="1"/>
</dbReference>
<dbReference type="GO" id="GO:0008194">
    <property type="term" value="F:UDP-glycosyltransferase activity"/>
    <property type="evidence" value="ECO:0007669"/>
    <property type="project" value="InterPro"/>
</dbReference>
<dbReference type="Proteomes" id="UP000757900">
    <property type="component" value="Unassembled WGS sequence"/>
</dbReference>
<organism evidence="4 5">
    <name type="scientific">Abiotrophia defectiva</name>
    <name type="common">Streptococcus defectivus</name>
    <dbReference type="NCBI Taxonomy" id="46125"/>
    <lineage>
        <taxon>Bacteria</taxon>
        <taxon>Bacillati</taxon>
        <taxon>Bacillota</taxon>
        <taxon>Bacilli</taxon>
        <taxon>Lactobacillales</taxon>
        <taxon>Aerococcaceae</taxon>
        <taxon>Abiotrophia</taxon>
    </lineage>
</organism>
<dbReference type="AlphaFoldDB" id="A0A929MR98"/>
<dbReference type="InterPro" id="IPR050271">
    <property type="entry name" value="UDP-glycosyltransferase"/>
</dbReference>
<evidence type="ECO:0000256" key="3">
    <source>
        <dbReference type="ARBA" id="ARBA00022679"/>
    </source>
</evidence>
<dbReference type="FunFam" id="3.40.50.2000:FF:000072">
    <property type="entry name" value="Glycosyl transferase"/>
    <property type="match status" value="1"/>
</dbReference>
<dbReference type="InterPro" id="IPR002213">
    <property type="entry name" value="UDP_glucos_trans"/>
</dbReference>
<keyword evidence="2" id="KW-0328">Glycosyltransferase</keyword>
<evidence type="ECO:0000313" key="5">
    <source>
        <dbReference type="Proteomes" id="UP000757900"/>
    </source>
</evidence>
<dbReference type="PANTHER" id="PTHR48043">
    <property type="entry name" value="EG:EG0003.4 PROTEIN-RELATED"/>
    <property type="match status" value="1"/>
</dbReference>
<feature type="non-terminal residue" evidence="4">
    <location>
        <position position="353"/>
    </location>
</feature>
<dbReference type="EMBL" id="JABZFV010000412">
    <property type="protein sequence ID" value="MBF0935814.1"/>
    <property type="molecule type" value="Genomic_DNA"/>
</dbReference>
<comment type="similarity">
    <text evidence="1">Belongs to the UDP-glycosyltransferase family.</text>
</comment>
<protein>
    <submittedName>
        <fullName evidence="4">Glycosyl transferase</fullName>
    </submittedName>
</protein>
<evidence type="ECO:0000256" key="1">
    <source>
        <dbReference type="ARBA" id="ARBA00009995"/>
    </source>
</evidence>
<comment type="caution">
    <text evidence="4">The sequence shown here is derived from an EMBL/GenBank/DDBJ whole genome shotgun (WGS) entry which is preliminary data.</text>
</comment>
<dbReference type="CDD" id="cd03784">
    <property type="entry name" value="GT1_Gtf-like"/>
    <property type="match status" value="1"/>
</dbReference>
<sequence length="353" mass="39577">MVNLPFSGHTNPTLELARQLVKAGHGVGYIHAEEWRHKILATGADFIPYDPVTTKGKWLGSEVQAWNQGYQTLIRVGVDYDALIYEMLFLQGKQAADQLGIPAFRLFSTFALNEAVLSDFAHSGGWYMTKAFQFPWLCRLIGRRLQKKQMISRGDIVAELCHNQPKHNFVYTPREFQLYSDQFTPELFDFVGASIPQASKQDDFALPDIKGKLIYVSLGTLLNTSRAGRRFFKLCIETFANQNVTLILSIGQGQNLAQYGSMPDNIYIYDRVPQLEVLQKADLFITHGGMNSVNEAIYFGVPMIVLPIGNDQPTVAKQVQACGLGQELAIRSIDSSHLQEALEEVLSNPHYAD</sequence>
<dbReference type="GO" id="GO:0016758">
    <property type="term" value="F:hexosyltransferase activity"/>
    <property type="evidence" value="ECO:0007669"/>
    <property type="project" value="UniProtKB-ARBA"/>
</dbReference>
<evidence type="ECO:0000256" key="2">
    <source>
        <dbReference type="ARBA" id="ARBA00022676"/>
    </source>
</evidence>
<evidence type="ECO:0000313" key="4">
    <source>
        <dbReference type="EMBL" id="MBF0935814.1"/>
    </source>
</evidence>
<name>A0A929MR98_ABIDE</name>
<proteinExistence type="inferred from homology"/>
<accession>A0A929MR98</accession>
<reference evidence="4" key="1">
    <citation type="submission" date="2020-04" db="EMBL/GenBank/DDBJ databases">
        <title>Deep metagenomics examines the oral microbiome during advanced dental caries in children, revealing novel taxa and co-occurrences with host molecules.</title>
        <authorList>
            <person name="Baker J.L."/>
            <person name="Morton J.T."/>
            <person name="Dinis M."/>
            <person name="Alvarez R."/>
            <person name="Tran N.C."/>
            <person name="Knight R."/>
            <person name="Edlund A."/>
        </authorList>
    </citation>
    <scope>NUCLEOTIDE SEQUENCE</scope>
    <source>
        <strain evidence="4">JCVI_23_bin.16</strain>
    </source>
</reference>
<dbReference type="Gene3D" id="3.40.50.2000">
    <property type="entry name" value="Glycogen Phosphorylase B"/>
    <property type="match status" value="2"/>
</dbReference>
<dbReference type="SUPFAM" id="SSF53756">
    <property type="entry name" value="UDP-Glycosyltransferase/glycogen phosphorylase"/>
    <property type="match status" value="1"/>
</dbReference>
<keyword evidence="3 4" id="KW-0808">Transferase</keyword>
<feature type="non-terminal residue" evidence="4">
    <location>
        <position position="1"/>
    </location>
</feature>
<dbReference type="PANTHER" id="PTHR48043:SF145">
    <property type="entry name" value="FI06409P-RELATED"/>
    <property type="match status" value="1"/>
</dbReference>